<reference evidence="3 4" key="1">
    <citation type="submission" date="2014-04" db="EMBL/GenBank/DDBJ databases">
        <authorList>
            <person name="Hornung B.V."/>
        </authorList>
    </citation>
    <scope>NUCLEOTIDE SEQUENCE [LARGE SCALE GENOMIC DNA]</scope>
    <source>
        <strain evidence="3 4">CRIB</strain>
    </source>
</reference>
<dbReference type="InterPro" id="IPR021729">
    <property type="entry name" value="DUF3298"/>
</dbReference>
<evidence type="ECO:0000313" key="3">
    <source>
        <dbReference type="EMBL" id="CED94972.1"/>
    </source>
</evidence>
<evidence type="ECO:0000259" key="2">
    <source>
        <dbReference type="Pfam" id="PF13739"/>
    </source>
</evidence>
<feature type="domain" description="Deacetylase PdaC" evidence="2">
    <location>
        <begin position="27"/>
        <end position="113"/>
    </location>
</feature>
<accession>A0A1V1I3Z8</accession>
<name>A0A1V1I3Z8_9FIRM</name>
<evidence type="ECO:0000313" key="4">
    <source>
        <dbReference type="Proteomes" id="UP000245622"/>
    </source>
</evidence>
<evidence type="ECO:0008006" key="5">
    <source>
        <dbReference type="Google" id="ProtNLM"/>
    </source>
</evidence>
<dbReference type="Pfam" id="PF11738">
    <property type="entry name" value="DUF3298"/>
    <property type="match status" value="1"/>
</dbReference>
<evidence type="ECO:0000259" key="1">
    <source>
        <dbReference type="Pfam" id="PF11738"/>
    </source>
</evidence>
<dbReference type="RefSeq" id="WP_180702453.1">
    <property type="nucleotide sequence ID" value="NZ_JAVSGX010000003.1"/>
</dbReference>
<gene>
    <name evidence="3" type="ORF">CRIB_2376</name>
</gene>
<dbReference type="Proteomes" id="UP000245622">
    <property type="component" value="Chromosome 1"/>
</dbReference>
<keyword evidence="4" id="KW-1185">Reference proteome</keyword>
<organism evidence="3 4">
    <name type="scientific">Romboutsia ilealis</name>
    <dbReference type="NCBI Taxonomy" id="1115758"/>
    <lineage>
        <taxon>Bacteria</taxon>
        <taxon>Bacillati</taxon>
        <taxon>Bacillota</taxon>
        <taxon>Clostridia</taxon>
        <taxon>Peptostreptococcales</taxon>
        <taxon>Peptostreptococcaceae</taxon>
        <taxon>Romboutsia</taxon>
    </lineage>
</organism>
<feature type="domain" description="DUF3298" evidence="1">
    <location>
        <begin position="146"/>
        <end position="217"/>
    </location>
</feature>
<dbReference type="AlphaFoldDB" id="A0A1V1I3Z8"/>
<dbReference type="GeneID" id="82206439"/>
<dbReference type="Pfam" id="PF13739">
    <property type="entry name" value="PdaC"/>
    <property type="match status" value="1"/>
</dbReference>
<proteinExistence type="predicted"/>
<sequence length="246" mass="29134">MKYYERNDNCLYNPIYIKFNEDSGIGETFSYTLQYPSFFNFKNTYFNVNQNVLNTINSTINSDVFTFKNGLVDEEKQVNINNVESNEPQVKYKVITNYAVTFNKNHILSTIVNLMAFVNNEGPRYNELNNYNFDLLTGREFTIGSVFNPNVDYIKVISNYINYKINQNKELYYNDTVVDIPEDQAFYLTDEGIVIYFGLDEIAPEEFGIPRFTMEYKKFAPYINPRFYCTPENIYTSMRLRSNYRR</sequence>
<dbReference type="KEGG" id="ril:CRIB_2376"/>
<dbReference type="EMBL" id="LN555523">
    <property type="protein sequence ID" value="CED94972.1"/>
    <property type="molecule type" value="Genomic_DNA"/>
</dbReference>
<dbReference type="Gene3D" id="3.90.640.20">
    <property type="entry name" value="Heat-shock cognate protein, ATPase"/>
    <property type="match status" value="1"/>
</dbReference>
<protein>
    <recommendedName>
        <fullName evidence="5">DUF3298 domain-containing protein</fullName>
    </recommendedName>
</protein>
<dbReference type="InterPro" id="IPR037126">
    <property type="entry name" value="PdaC/RsiV-like_sf"/>
</dbReference>
<dbReference type="InterPro" id="IPR025303">
    <property type="entry name" value="PdaC"/>
</dbReference>
<dbReference type="Gene3D" id="3.30.565.40">
    <property type="entry name" value="Fervidobacterium nodosum Rt17-B1 like"/>
    <property type="match status" value="1"/>
</dbReference>